<feature type="region of interest" description="Disordered" evidence="1">
    <location>
        <begin position="347"/>
        <end position="390"/>
    </location>
</feature>
<feature type="compositionally biased region" description="Basic and acidic residues" evidence="1">
    <location>
        <begin position="302"/>
        <end position="327"/>
    </location>
</feature>
<organism evidence="3 4">
    <name type="scientific">Phomopsis amygdali</name>
    <name type="common">Fusicoccum amygdali</name>
    <dbReference type="NCBI Taxonomy" id="1214568"/>
    <lineage>
        <taxon>Eukaryota</taxon>
        <taxon>Fungi</taxon>
        <taxon>Dikarya</taxon>
        <taxon>Ascomycota</taxon>
        <taxon>Pezizomycotina</taxon>
        <taxon>Sordariomycetes</taxon>
        <taxon>Sordariomycetidae</taxon>
        <taxon>Diaporthales</taxon>
        <taxon>Diaporthaceae</taxon>
        <taxon>Diaporthe</taxon>
    </lineage>
</organism>
<evidence type="ECO:0000313" key="4">
    <source>
        <dbReference type="Proteomes" id="UP001265746"/>
    </source>
</evidence>
<sequence>MPTGRSIGCPGCPACVYPSKIPGYSHDQYDFRKCIIQIFWELTDSPSTLQKLKLGTKAQLRELLVASSQFAAEVGDDKLIIISLASLQHCLEIWRLHINGLLYHGMHKACGTGPEDGCRFKCFADLQNQIDKYAIELSRVFFRKRSLQSDRRWWLSVFYSLCIQASVRQTLSMVQAEVNVRLTADPYIWSQYCYIALNMFDAASAGWDPITSDQGTGHLLSGSALNQKLARHIAIARKTILENFIGDLQHNSFEFLKNLFEMDKDAGVVVRRQVLTQGTSSRHSTAMNPQPALAIPIAEHTPRFSDSEHASTDDIEYHGSETEDRIHPPALPYPRLVQMDSWEGLRGYAGGTNKRRATSPPEDHDSMRRPSTDSFSRCLSTPDDVSDRTNSISSVNSFSSINAAYGTLALDSPGSGFSSEFMTGRSRAGRPPAIYMCNCCPKKPKSFETRDELE</sequence>
<name>A0AAD9SA02_PHOAM</name>
<evidence type="ECO:0000256" key="1">
    <source>
        <dbReference type="SAM" id="MobiDB-lite"/>
    </source>
</evidence>
<evidence type="ECO:0000313" key="3">
    <source>
        <dbReference type="EMBL" id="KAK2602864.1"/>
    </source>
</evidence>
<dbReference type="Proteomes" id="UP001265746">
    <property type="component" value="Unassembled WGS sequence"/>
</dbReference>
<dbReference type="AlphaFoldDB" id="A0AAD9SA02"/>
<feature type="compositionally biased region" description="Basic and acidic residues" evidence="1">
    <location>
        <begin position="361"/>
        <end position="371"/>
    </location>
</feature>
<keyword evidence="4" id="KW-1185">Reference proteome</keyword>
<dbReference type="EMBL" id="JAUJFL010000005">
    <property type="protein sequence ID" value="KAK2602864.1"/>
    <property type="molecule type" value="Genomic_DNA"/>
</dbReference>
<gene>
    <name evidence="3" type="ORF">N8I77_009366</name>
</gene>
<protein>
    <recommendedName>
        <fullName evidence="2">C2H2-type zinc finger ascomycetes domain-containing protein</fullName>
    </recommendedName>
</protein>
<dbReference type="InterPro" id="IPR057026">
    <property type="entry name" value="Znf-C2H2_ascomycetes"/>
</dbReference>
<comment type="caution">
    <text evidence="3">The sequence shown here is derived from an EMBL/GenBank/DDBJ whole genome shotgun (WGS) entry which is preliminary data.</text>
</comment>
<dbReference type="Pfam" id="PF24537">
    <property type="entry name" value="zf-C2H2_fungi"/>
    <property type="match status" value="1"/>
</dbReference>
<feature type="domain" description="C2H2-type zinc finger ascomycetes" evidence="2">
    <location>
        <begin position="428"/>
        <end position="453"/>
    </location>
</feature>
<feature type="region of interest" description="Disordered" evidence="1">
    <location>
        <begin position="302"/>
        <end position="332"/>
    </location>
</feature>
<accession>A0AAD9SA02</accession>
<proteinExistence type="predicted"/>
<reference evidence="3" key="1">
    <citation type="submission" date="2023-06" db="EMBL/GenBank/DDBJ databases">
        <authorList>
            <person name="Noh H."/>
        </authorList>
    </citation>
    <scope>NUCLEOTIDE SEQUENCE</scope>
    <source>
        <strain evidence="3">DUCC20226</strain>
    </source>
</reference>
<evidence type="ECO:0000259" key="2">
    <source>
        <dbReference type="Pfam" id="PF24537"/>
    </source>
</evidence>